<dbReference type="PROSITE" id="PS50111">
    <property type="entry name" value="CHEMOTAXIS_TRANSDUC_2"/>
    <property type="match status" value="1"/>
</dbReference>
<feature type="domain" description="Methyl-accepting transducer" evidence="5">
    <location>
        <begin position="30"/>
        <end position="278"/>
    </location>
</feature>
<dbReference type="OrthoDB" id="9808588at2"/>
<dbReference type="Proteomes" id="UP000036097">
    <property type="component" value="Unassembled WGS sequence"/>
</dbReference>
<dbReference type="GO" id="GO:0006935">
    <property type="term" value="P:chemotaxis"/>
    <property type="evidence" value="ECO:0007669"/>
    <property type="project" value="UniProtKB-ARBA"/>
</dbReference>
<dbReference type="InterPro" id="IPR025991">
    <property type="entry name" value="Chemoreceptor_zinc-bind_dom"/>
</dbReference>
<reference evidence="6 7" key="1">
    <citation type="submission" date="2015-05" db="EMBL/GenBank/DDBJ databases">
        <title>Photobacterium galathea sp. nov.</title>
        <authorList>
            <person name="Machado H."/>
            <person name="Gram L."/>
        </authorList>
    </citation>
    <scope>NUCLEOTIDE SEQUENCE [LARGE SCALE GENOMIC DNA]</scope>
    <source>
        <strain evidence="6 7">CGMCC 1.12159</strain>
    </source>
</reference>
<dbReference type="PANTHER" id="PTHR32089">
    <property type="entry name" value="METHYL-ACCEPTING CHEMOTAXIS PROTEIN MCPB"/>
    <property type="match status" value="1"/>
</dbReference>
<dbReference type="AlphaFoldDB" id="A0A0J1HDB5"/>
<dbReference type="SUPFAM" id="SSF58104">
    <property type="entry name" value="Methyl-accepting chemotaxis protein (MCP) signaling domain"/>
    <property type="match status" value="1"/>
</dbReference>
<evidence type="ECO:0000259" key="5">
    <source>
        <dbReference type="PROSITE" id="PS50111"/>
    </source>
</evidence>
<dbReference type="SMART" id="SM00283">
    <property type="entry name" value="MA"/>
    <property type="match status" value="1"/>
</dbReference>
<evidence type="ECO:0000256" key="2">
    <source>
        <dbReference type="ARBA" id="ARBA00023224"/>
    </source>
</evidence>
<protein>
    <recommendedName>
        <fullName evidence="5">Methyl-accepting transducer domain-containing protein</fullName>
    </recommendedName>
</protein>
<proteinExistence type="predicted"/>
<dbReference type="STRING" id="1195763.ABT56_00660"/>
<organism evidence="6 7">
    <name type="scientific">Photobacterium aquae</name>
    <dbReference type="NCBI Taxonomy" id="1195763"/>
    <lineage>
        <taxon>Bacteria</taxon>
        <taxon>Pseudomonadati</taxon>
        <taxon>Pseudomonadota</taxon>
        <taxon>Gammaproteobacteria</taxon>
        <taxon>Vibrionales</taxon>
        <taxon>Vibrionaceae</taxon>
        <taxon>Photobacterium</taxon>
    </lineage>
</organism>
<dbReference type="Gene3D" id="1.20.120.30">
    <property type="entry name" value="Aspartate receptor, ligand-binding domain"/>
    <property type="match status" value="1"/>
</dbReference>
<keyword evidence="4" id="KW-0175">Coiled coil</keyword>
<dbReference type="GO" id="GO:0016020">
    <property type="term" value="C:membrane"/>
    <property type="evidence" value="ECO:0007669"/>
    <property type="project" value="UniProtKB-SubCell"/>
</dbReference>
<keyword evidence="2 3" id="KW-0807">Transducer</keyword>
<comment type="subcellular location">
    <subcellularLocation>
        <location evidence="1">Membrane</location>
    </subcellularLocation>
</comment>
<dbReference type="PATRIC" id="fig|1195763.3.peg.150"/>
<sequence length="367" mass="41182">MFSFAFNKNKDGNNAVIDTLSAQLDEQRKENERLITTISETQQHVEQLELSVAIKDEFMNKLLKSVSPLEYIRSNIASAAENLALNLDQHVSDNKDGIAILNMFRDTLNQLIGQIQSSGDSLEVLKLNSDDIGKFIVTINNVSEQTNLLALNAAIEAARAGDHGRGFAVVADEVRKLAQNASDAASQIQNVVGEISGNTQTCYQSSKFIETQCTQLHDSIEELIMIVSSLILKSEELYRLVDMSYTSIFLRLVQIDHVVWKVSIYQRLSQQSFNSQEVVDHHRCRLGNWYYQGRGKQLFSGCRSYQQLERPHADVHTYGRKALQAFAEGNQAEGMHCLAQMEEAADSVIDLLNDLEGEIAQVKQLKR</sequence>
<name>A0A0J1HDB5_9GAMM</name>
<dbReference type="PANTHER" id="PTHR32089:SF112">
    <property type="entry name" value="LYSOZYME-LIKE PROTEIN-RELATED"/>
    <property type="match status" value="1"/>
</dbReference>
<evidence type="ECO:0000256" key="3">
    <source>
        <dbReference type="PROSITE-ProRule" id="PRU00284"/>
    </source>
</evidence>
<evidence type="ECO:0000313" key="6">
    <source>
        <dbReference type="EMBL" id="KLV09626.1"/>
    </source>
</evidence>
<evidence type="ECO:0000256" key="4">
    <source>
        <dbReference type="SAM" id="Coils"/>
    </source>
</evidence>
<feature type="coiled-coil region" evidence="4">
    <location>
        <begin position="338"/>
        <end position="365"/>
    </location>
</feature>
<comment type="caution">
    <text evidence="6">The sequence shown here is derived from an EMBL/GenBank/DDBJ whole genome shotgun (WGS) entry which is preliminary data.</text>
</comment>
<dbReference type="GO" id="GO:0007165">
    <property type="term" value="P:signal transduction"/>
    <property type="evidence" value="ECO:0007669"/>
    <property type="project" value="UniProtKB-KW"/>
</dbReference>
<accession>A0A0J1HDB5</accession>
<dbReference type="EMBL" id="LDOT01000001">
    <property type="protein sequence ID" value="KLV09626.1"/>
    <property type="molecule type" value="Genomic_DNA"/>
</dbReference>
<gene>
    <name evidence="6" type="ORF">ABT56_00660</name>
</gene>
<dbReference type="InterPro" id="IPR004089">
    <property type="entry name" value="MCPsignal_dom"/>
</dbReference>
<feature type="coiled-coil region" evidence="4">
    <location>
        <begin position="17"/>
        <end position="51"/>
    </location>
</feature>
<dbReference type="Pfam" id="PF00015">
    <property type="entry name" value="MCPsignal"/>
    <property type="match status" value="1"/>
</dbReference>
<evidence type="ECO:0000313" key="7">
    <source>
        <dbReference type="Proteomes" id="UP000036097"/>
    </source>
</evidence>
<evidence type="ECO:0000256" key="1">
    <source>
        <dbReference type="ARBA" id="ARBA00004370"/>
    </source>
</evidence>
<dbReference type="Pfam" id="PF13682">
    <property type="entry name" value="CZB"/>
    <property type="match status" value="1"/>
</dbReference>
<dbReference type="RefSeq" id="WP_047876914.1">
    <property type="nucleotide sequence ID" value="NZ_LDOT01000001.1"/>
</dbReference>
<keyword evidence="7" id="KW-1185">Reference proteome</keyword>
<dbReference type="Gene3D" id="1.10.287.950">
    <property type="entry name" value="Methyl-accepting chemotaxis protein"/>
    <property type="match status" value="1"/>
</dbReference>